<evidence type="ECO:0000313" key="2">
    <source>
        <dbReference type="EMBL" id="MCR9013807.1"/>
    </source>
</evidence>
<dbReference type="Pfam" id="PF18731">
    <property type="entry name" value="HEPN_Swt1"/>
    <property type="match status" value="1"/>
</dbReference>
<comment type="caution">
    <text evidence="2">The sequence shown here is derived from an EMBL/GenBank/DDBJ whole genome shotgun (WGS) entry which is preliminary data.</text>
</comment>
<dbReference type="RefSeq" id="WP_258421700.1">
    <property type="nucleotide sequence ID" value="NZ_JANSUY010000001.1"/>
</dbReference>
<evidence type="ECO:0000259" key="1">
    <source>
        <dbReference type="Pfam" id="PF18731"/>
    </source>
</evidence>
<name>A0A9X2P2N4_9BACT</name>
<keyword evidence="3" id="KW-1185">Reference proteome</keyword>
<dbReference type="AlphaFoldDB" id="A0A9X2P2N4"/>
<reference evidence="2" key="1">
    <citation type="submission" date="2022-08" db="EMBL/GenBank/DDBJ databases">
        <authorList>
            <person name="Zhang D."/>
        </authorList>
    </citation>
    <scope>NUCLEOTIDE SEQUENCE</scope>
    <source>
        <strain evidence="2">XJ19-11</strain>
    </source>
</reference>
<sequence>MDKYYSFVFKGLLTEEALDKAGRKNPALLSKIENAELEKRLCIDQVEDSILIKAQNMSLVFIAIYSFENTVRAFVEKKLLEEIGENWWDDSVPESIRKKAAIRKDEEDKIKWHTQRGESLIQFIDFGDLSSIINKKWDLFQPHLNSYEWANQLFKSVERSRNVIMHSGYLSMTDIERVGALIRDWYNQTSL</sequence>
<dbReference type="Proteomes" id="UP001142175">
    <property type="component" value="Unassembled WGS sequence"/>
</dbReference>
<protein>
    <submittedName>
        <fullName evidence="2">Swt1 family HEPN domain-containing protein</fullName>
    </submittedName>
</protein>
<accession>A0A9X2P2N4</accession>
<gene>
    <name evidence="2" type="ORF">NU887_02105</name>
</gene>
<organism evidence="2 3">
    <name type="scientific">Aquiflexum gelatinilyticum</name>
    <dbReference type="NCBI Taxonomy" id="2961943"/>
    <lineage>
        <taxon>Bacteria</taxon>
        <taxon>Pseudomonadati</taxon>
        <taxon>Bacteroidota</taxon>
        <taxon>Cytophagia</taxon>
        <taxon>Cytophagales</taxon>
        <taxon>Cyclobacteriaceae</taxon>
        <taxon>Aquiflexum</taxon>
    </lineage>
</organism>
<feature type="domain" description="Swt1-like HEPN" evidence="1">
    <location>
        <begin position="66"/>
        <end position="187"/>
    </location>
</feature>
<dbReference type="InterPro" id="IPR041650">
    <property type="entry name" value="HEPN_Swt1"/>
</dbReference>
<evidence type="ECO:0000313" key="3">
    <source>
        <dbReference type="Proteomes" id="UP001142175"/>
    </source>
</evidence>
<dbReference type="EMBL" id="JANSUY010000001">
    <property type="protein sequence ID" value="MCR9013807.1"/>
    <property type="molecule type" value="Genomic_DNA"/>
</dbReference>
<proteinExistence type="predicted"/>